<organism evidence="1">
    <name type="scientific">Ajellomyces dermatitidis (strain ATCC 18188 / CBS 674.68)</name>
    <name type="common">Blastomyces dermatitidis</name>
    <dbReference type="NCBI Taxonomy" id="653446"/>
    <lineage>
        <taxon>Eukaryota</taxon>
        <taxon>Fungi</taxon>
        <taxon>Dikarya</taxon>
        <taxon>Ascomycota</taxon>
        <taxon>Pezizomycotina</taxon>
        <taxon>Eurotiomycetes</taxon>
        <taxon>Eurotiomycetidae</taxon>
        <taxon>Onygenales</taxon>
        <taxon>Ajellomycetaceae</taxon>
        <taxon>Blastomyces</taxon>
    </lineage>
</organism>
<sequence>MEDEMKYISITQVLDQLDVHVDTMFESDSNLPAEYEGKGQYFLRRVMRTKTGAVEVWPYCKSSPIRAELEIAAHGRDILESIFCSDIQVISLPYQLFIDGFGLYRNMYRSLMGFYMIPALSAVERSKRNNIFTLTFGPHGTNFPDTVAALSHGLSTLDCEGVMVDIGEEKVRVVASCMAFLGDMPQQNSNAGIKGPTARRSCRSCFIDDKNRPNLDYDLRNNGRFHHHMQHLRAKLDDLPNPTRRDQMCQEQGMTAQAVSLFQICPSLNLISFFPSDPCHSEFAGISEISHSLLVCSVLSPHGQQEYFRMLQTFPFPRGWNRLQSPITHLKKYQLQEHARASIIIPLVLRCGLREGWLSPAIKQTIPAAFSAQSQNQSPIDLIIQVYAAIARSNSLLVSQSPRENDPEVARQIILAARRQLQFLIEAAARAAATFESSRAGSVVSRQPSPAPTMGTVATRTGGGDYTKKAKLIWYMKGRPNMHIGLHYIELIKEYAVSNNCNVLAGEDKHRDYKNLVQRTNHRDVEKTLLLQESFRRTLQLVLGGSFDSSDVRLAQKIQDLYAHCPALFNNLLRMDEEAGDEDDDSPNYSVKLMPTKDHIAPKIFGRLSSSKMSEKVGIQFTNLSKLELLHPFLNNLRESYDADWNKPSVLELGHRPILFYNKLTFSVRERVRRISLMEGDILQYRGADLGRITTIFVHEMGGIKRIFFTLTPLHHVGQDRLLNLPILQENSDSYTIVGLPAVQKAALHDIPILDTDENDGCLVIGFADRTVYRGSQYPSSILMVASADYMVTEPSPDGVKKSCAVSTPS</sequence>
<gene>
    <name evidence="1" type="ORF">BDDG_11898</name>
</gene>
<name>A0A0J9ELY2_AJEDA</name>
<dbReference type="Proteomes" id="UP000007802">
    <property type="component" value="Unassembled WGS sequence"/>
</dbReference>
<proteinExistence type="predicted"/>
<protein>
    <submittedName>
        <fullName evidence="1">Uncharacterized protein</fullName>
    </submittedName>
</protein>
<reference evidence="1" key="1">
    <citation type="submission" date="2010-03" db="EMBL/GenBank/DDBJ databases">
        <title>Annotation of Blastomyces dermatitidis strain ATCC 18188.</title>
        <authorList>
            <consortium name="The Broad Institute Genome Sequencing Platform"/>
            <consortium name="Broad Institute Genome Sequencing Center for Infectious Disease."/>
            <person name="Cuomo C."/>
            <person name="Klein B."/>
            <person name="Sullivan T."/>
            <person name="Heitman J."/>
            <person name="Young S."/>
            <person name="Zeng Q."/>
            <person name="Gargeya S."/>
            <person name="Alvarado L."/>
            <person name="Berlin A.M."/>
            <person name="Chapman S.B."/>
            <person name="Chen Z."/>
            <person name="Freedman E."/>
            <person name="Gellesch M."/>
            <person name="Goldberg J."/>
            <person name="Griggs A."/>
            <person name="Gujja S."/>
            <person name="Heilman E."/>
            <person name="Heiman D."/>
            <person name="Howarth C."/>
            <person name="Mehta T."/>
            <person name="Neiman D."/>
            <person name="Pearson M."/>
            <person name="Roberts A."/>
            <person name="Saif S."/>
            <person name="Shea T."/>
            <person name="Shenoy N."/>
            <person name="Sisk P."/>
            <person name="Stolte C."/>
            <person name="Sykes S."/>
            <person name="White J."/>
            <person name="Yandava C."/>
            <person name="Haas B."/>
            <person name="Nusbaum C."/>
            <person name="Birren B."/>
        </authorList>
    </citation>
    <scope>NUCLEOTIDE SEQUENCE</scope>
    <source>
        <strain evidence="1">ATCC 18188</strain>
    </source>
</reference>
<dbReference type="EMBL" id="GG749416">
    <property type="protein sequence ID" value="KMW67072.1"/>
    <property type="molecule type" value="Genomic_DNA"/>
</dbReference>
<evidence type="ECO:0000313" key="1">
    <source>
        <dbReference type="EMBL" id="KMW67072.1"/>
    </source>
</evidence>
<dbReference type="AlphaFoldDB" id="A0A0J9ELY2"/>
<accession>A0A0J9ELY2</accession>